<organism evidence="1 2">
    <name type="scientific">Rhodoferax mekongensis</name>
    <dbReference type="NCBI Taxonomy" id="3068341"/>
    <lineage>
        <taxon>Bacteria</taxon>
        <taxon>Pseudomonadati</taxon>
        <taxon>Pseudomonadota</taxon>
        <taxon>Betaproteobacteria</taxon>
        <taxon>Burkholderiales</taxon>
        <taxon>Comamonadaceae</taxon>
        <taxon>Rhodoferax</taxon>
    </lineage>
</organism>
<dbReference type="EMBL" id="CP132507">
    <property type="protein sequence ID" value="WNO06020.1"/>
    <property type="molecule type" value="Genomic_DNA"/>
</dbReference>
<protein>
    <submittedName>
        <fullName evidence="1">Uncharacterized protein</fullName>
    </submittedName>
</protein>
<dbReference type="Proteomes" id="UP001302257">
    <property type="component" value="Chromosome"/>
</dbReference>
<accession>A0ABZ0B321</accession>
<evidence type="ECO:0000313" key="1">
    <source>
        <dbReference type="EMBL" id="WNO06020.1"/>
    </source>
</evidence>
<evidence type="ECO:0000313" key="2">
    <source>
        <dbReference type="Proteomes" id="UP001302257"/>
    </source>
</evidence>
<reference evidence="1 2" key="1">
    <citation type="submission" date="2023-08" db="EMBL/GenBank/DDBJ databases">
        <title>Rhodoferax potami sp. nov. and Rhodoferax mekongensis sp. nov., isolated from the Mekong River in Thailand.</title>
        <authorList>
            <person name="Kitikhun S."/>
            <person name="Charoenyingcharoen P."/>
            <person name="Siriarchawattana P."/>
            <person name="Likhitrattanapisal S."/>
            <person name="Nilsakha T."/>
            <person name="Chanpet A."/>
            <person name="Rattanawaree P."/>
            <person name="Ingsriswang S."/>
        </authorList>
    </citation>
    <scope>NUCLEOTIDE SEQUENCE [LARGE SCALE GENOMIC DNA]</scope>
    <source>
        <strain evidence="1 2">TBRC 17307</strain>
    </source>
</reference>
<keyword evidence="2" id="KW-1185">Reference proteome</keyword>
<dbReference type="RefSeq" id="WP_313868742.1">
    <property type="nucleotide sequence ID" value="NZ_CP132507.1"/>
</dbReference>
<gene>
    <name evidence="1" type="ORF">RAN89_06210</name>
</gene>
<proteinExistence type="predicted"/>
<sequence length="84" mass="10043">MKTIRVWDVQSWDGGERHNHDFYLNYESTTEEQLKIYDKHGCFIDRTLIIVEQLSEIPELRKEKIRQRALAKLNAQERQALGLE</sequence>
<name>A0ABZ0B321_9BURK</name>